<sequence length="443" mass="51961">MSNLYSNIVELFKRIIINTKDGGLFIFILLVLITIPFANILNSICIGILFTISLGFLNKNNFNKNTSLLLPIILYALMALSFFWSIDKSTSIKSLLKEISLLLIPLVFIFSKTIFKQEKVKIIKYFSYSIVVVSIYFIVRAFLNFIINDSNTFFGHELVTKELNAVHYSVFVSFSLLYFITHEANTLKTIIIQLFLVSFLFLLQSKTVIITTVFLISLYFFFYSKTANKMRLRNIVMLVIVFFSFLFFHRIKEKIEFEFQLNKDNNIGHTVIPKEIVGDRIISMKEAWENDKFEQSDFFSGASFRVYQFRMFLEIMNEENVFFQGLGLNASYKMLEEKGLKYNVFQGNETTEGYQKKNFHNQYIQVFSELGFIGFVFLILILFVNLKNALKNKDFTHIVFAILMISLFLTESFLWRQRGVVFFTVFYCLFNTIHLSEKENKIK</sequence>
<feature type="transmembrane region" description="Helical" evidence="5">
    <location>
        <begin position="163"/>
        <end position="180"/>
    </location>
</feature>
<dbReference type="InterPro" id="IPR007016">
    <property type="entry name" value="O-antigen_ligase-rel_domated"/>
</dbReference>
<evidence type="ECO:0000256" key="4">
    <source>
        <dbReference type="ARBA" id="ARBA00023136"/>
    </source>
</evidence>
<dbReference type="GO" id="GO:0016020">
    <property type="term" value="C:membrane"/>
    <property type="evidence" value="ECO:0007669"/>
    <property type="project" value="UniProtKB-SubCell"/>
</dbReference>
<evidence type="ECO:0000256" key="3">
    <source>
        <dbReference type="ARBA" id="ARBA00022989"/>
    </source>
</evidence>
<name>A0A562KHS5_9FLAO</name>
<keyword evidence="2 5" id="KW-0812">Transmembrane</keyword>
<feature type="transmembrane region" description="Helical" evidence="5">
    <location>
        <begin position="234"/>
        <end position="251"/>
    </location>
</feature>
<evidence type="ECO:0000256" key="2">
    <source>
        <dbReference type="ARBA" id="ARBA00022692"/>
    </source>
</evidence>
<evidence type="ECO:0000313" key="8">
    <source>
        <dbReference type="Proteomes" id="UP000315312"/>
    </source>
</evidence>
<dbReference type="RefSeq" id="WP_133609025.1">
    <property type="nucleotide sequence ID" value="NZ_SNZC01000002.1"/>
</dbReference>
<proteinExistence type="predicted"/>
<evidence type="ECO:0000256" key="5">
    <source>
        <dbReference type="SAM" id="Phobius"/>
    </source>
</evidence>
<evidence type="ECO:0000256" key="1">
    <source>
        <dbReference type="ARBA" id="ARBA00004141"/>
    </source>
</evidence>
<organism evidence="7 8">
    <name type="scientific">Flavobacterium cheniae</name>
    <dbReference type="NCBI Taxonomy" id="295428"/>
    <lineage>
        <taxon>Bacteria</taxon>
        <taxon>Pseudomonadati</taxon>
        <taxon>Bacteroidota</taxon>
        <taxon>Flavobacteriia</taxon>
        <taxon>Flavobacteriales</taxon>
        <taxon>Flavobacteriaceae</taxon>
        <taxon>Flavobacterium</taxon>
    </lineage>
</organism>
<dbReference type="Proteomes" id="UP000315312">
    <property type="component" value="Unassembled WGS sequence"/>
</dbReference>
<evidence type="ECO:0000259" key="6">
    <source>
        <dbReference type="Pfam" id="PF04932"/>
    </source>
</evidence>
<feature type="transmembrane region" description="Helical" evidence="5">
    <location>
        <begin position="68"/>
        <end position="86"/>
    </location>
</feature>
<dbReference type="OrthoDB" id="1093278at2"/>
<comment type="caution">
    <text evidence="7">The sequence shown here is derived from an EMBL/GenBank/DDBJ whole genome shotgun (WGS) entry which is preliminary data.</text>
</comment>
<evidence type="ECO:0000313" key="7">
    <source>
        <dbReference type="EMBL" id="TWH94773.1"/>
    </source>
</evidence>
<reference evidence="7 8" key="1">
    <citation type="journal article" date="2015" name="Stand. Genomic Sci.">
        <title>Genomic Encyclopedia of Bacterial and Archaeal Type Strains, Phase III: the genomes of soil and plant-associated and newly described type strains.</title>
        <authorList>
            <person name="Whitman W.B."/>
            <person name="Woyke T."/>
            <person name="Klenk H.P."/>
            <person name="Zhou Y."/>
            <person name="Lilburn T.G."/>
            <person name="Beck B.J."/>
            <person name="De Vos P."/>
            <person name="Vandamme P."/>
            <person name="Eisen J.A."/>
            <person name="Garrity G."/>
            <person name="Hugenholtz P."/>
            <person name="Kyrpides N.C."/>
        </authorList>
    </citation>
    <scope>NUCLEOTIDE SEQUENCE [LARGE SCALE GENOMIC DNA]</scope>
    <source>
        <strain evidence="7 8">CGMCC 1.6844</strain>
    </source>
</reference>
<protein>
    <submittedName>
        <fullName evidence="7">O-antigen ligase-like membrane protein</fullName>
    </submittedName>
</protein>
<dbReference type="EMBL" id="VLKM01000005">
    <property type="protein sequence ID" value="TWH94773.1"/>
    <property type="molecule type" value="Genomic_DNA"/>
</dbReference>
<feature type="transmembrane region" description="Helical" evidence="5">
    <location>
        <begin position="24"/>
        <end position="56"/>
    </location>
</feature>
<feature type="transmembrane region" description="Helical" evidence="5">
    <location>
        <begin position="363"/>
        <end position="383"/>
    </location>
</feature>
<accession>A0A562KHS5</accession>
<keyword evidence="7" id="KW-0436">Ligase</keyword>
<dbReference type="GO" id="GO:0016874">
    <property type="term" value="F:ligase activity"/>
    <property type="evidence" value="ECO:0007669"/>
    <property type="project" value="UniProtKB-KW"/>
</dbReference>
<keyword evidence="8" id="KW-1185">Reference proteome</keyword>
<dbReference type="Pfam" id="PF04932">
    <property type="entry name" value="Wzy_C"/>
    <property type="match status" value="1"/>
</dbReference>
<dbReference type="PANTHER" id="PTHR37422">
    <property type="entry name" value="TEICHURONIC ACID BIOSYNTHESIS PROTEIN TUAE"/>
    <property type="match status" value="1"/>
</dbReference>
<dbReference type="AlphaFoldDB" id="A0A562KHS5"/>
<gene>
    <name evidence="7" type="ORF">IP97_01485</name>
</gene>
<dbReference type="InterPro" id="IPR051533">
    <property type="entry name" value="WaaL-like"/>
</dbReference>
<comment type="subcellular location">
    <subcellularLocation>
        <location evidence="1">Membrane</location>
        <topology evidence="1">Multi-pass membrane protein</topology>
    </subcellularLocation>
</comment>
<feature type="domain" description="O-antigen ligase-related" evidence="6">
    <location>
        <begin position="194"/>
        <end position="379"/>
    </location>
</feature>
<keyword evidence="3 5" id="KW-1133">Transmembrane helix</keyword>
<feature type="transmembrane region" description="Helical" evidence="5">
    <location>
        <begin position="395"/>
        <end position="415"/>
    </location>
</feature>
<feature type="transmembrane region" description="Helical" evidence="5">
    <location>
        <begin position="122"/>
        <end position="143"/>
    </location>
</feature>
<dbReference type="PANTHER" id="PTHR37422:SF13">
    <property type="entry name" value="LIPOPOLYSACCHARIDE BIOSYNTHESIS PROTEIN PA4999-RELATED"/>
    <property type="match status" value="1"/>
</dbReference>
<keyword evidence="4 5" id="KW-0472">Membrane</keyword>
<feature type="transmembrane region" description="Helical" evidence="5">
    <location>
        <begin position="192"/>
        <end position="222"/>
    </location>
</feature>